<name>A0ABQ3XKG1_9ACTN</name>
<proteinExistence type="predicted"/>
<evidence type="ECO:0000313" key="2">
    <source>
        <dbReference type="EMBL" id="GID58927.1"/>
    </source>
</evidence>
<feature type="domain" description="DUF4132" evidence="1">
    <location>
        <begin position="459"/>
        <end position="636"/>
    </location>
</feature>
<protein>
    <recommendedName>
        <fullName evidence="1">DUF4132 domain-containing protein</fullName>
    </recommendedName>
</protein>
<dbReference type="Pfam" id="PF13569">
    <property type="entry name" value="DUF4132"/>
    <property type="match status" value="1"/>
</dbReference>
<accession>A0ABQ3XKG1</accession>
<dbReference type="InterPro" id="IPR025406">
    <property type="entry name" value="DUF4132"/>
</dbReference>
<organism evidence="2 3">
    <name type="scientific">Actinoplanes couchii</name>
    <dbReference type="NCBI Taxonomy" id="403638"/>
    <lineage>
        <taxon>Bacteria</taxon>
        <taxon>Bacillati</taxon>
        <taxon>Actinomycetota</taxon>
        <taxon>Actinomycetes</taxon>
        <taxon>Micromonosporales</taxon>
        <taxon>Micromonosporaceae</taxon>
        <taxon>Actinoplanes</taxon>
    </lineage>
</organism>
<comment type="caution">
    <text evidence="2">The sequence shown here is derived from an EMBL/GenBank/DDBJ whole genome shotgun (WGS) entry which is preliminary data.</text>
</comment>
<reference evidence="2 3" key="1">
    <citation type="submission" date="2021-01" db="EMBL/GenBank/DDBJ databases">
        <title>Whole genome shotgun sequence of Actinoplanes couchii NBRC 106145.</title>
        <authorList>
            <person name="Komaki H."/>
            <person name="Tamura T."/>
        </authorList>
    </citation>
    <scope>NUCLEOTIDE SEQUENCE [LARGE SCALE GENOMIC DNA]</scope>
    <source>
        <strain evidence="2 3">NBRC 106145</strain>
    </source>
</reference>
<dbReference type="EMBL" id="BOMG01000092">
    <property type="protein sequence ID" value="GID58927.1"/>
    <property type="molecule type" value="Genomic_DNA"/>
</dbReference>
<dbReference type="Proteomes" id="UP000612282">
    <property type="component" value="Unassembled WGS sequence"/>
</dbReference>
<gene>
    <name evidence="2" type="ORF">Aco03nite_073310</name>
</gene>
<dbReference type="RefSeq" id="WP_203804356.1">
    <property type="nucleotide sequence ID" value="NZ_BAAAQE010000093.1"/>
</dbReference>
<sequence length="723" mass="78114">MGRRRGPVVVEGLVCADVTVMAWADGERERWWARADALEHGLEQDDWAKAVSSADKLSDLEPEQVPWLFAKGPDSPARALLSTTAFLRHRQRVDLGRVAVARFELDARAYALGEAAESADELGLLVLPFRGPEAAALVAGWLRHLGSARLWARLWLGRHPEAAARALIPAAAGKPGRARQNAEAALRFLSAAGHGPLLIKTACGYGEQAQELVEALLDTEPELPAGRNRMAAGQLPEIRAAHGGVLPEDHVTRLLTALTRSSLDEAPEPAPGDPDRPVPLVVASSAAAQPLVREADPALAELLTSADRSSLAAFGRAMLDDWVTAGMPPAESWVLLAQAHLGDDTTMDALAPLVRSWPAKSRHARAVDGFAVLATAGSDVALRHLLAIEENMSGGPTNDRATVYLTRAAAVRGLSVTQLADRLAITHGLDTGVVVDYGTRSFRVRPDEHLVAHVVNADGRVLARPPKPGVKDTAPQAYQQFLQFKKDLRASAVEQAGRLERDMLRRRLRPARDIPGVLLPHPVLGPLARRLLWGEFDGRRLVRALRIAEDGSLADLHDDTAAVGPDTPLGIVHPADLRGDLGAWARLFADYEILSPFPQLGRPVVTLTDAELSATSLPGFGPLDGHRLVKLMSNGWHGNGYHIGSRVHTRLRRRLAGGLVLLAEFSPGMPTSQYPPDTEHRVTEIWVDAEWSENWQPVRRTPLGEVDPAVLSEALVVLYGTTD</sequence>
<evidence type="ECO:0000259" key="1">
    <source>
        <dbReference type="Pfam" id="PF13569"/>
    </source>
</evidence>
<keyword evidence="3" id="KW-1185">Reference proteome</keyword>
<evidence type="ECO:0000313" key="3">
    <source>
        <dbReference type="Proteomes" id="UP000612282"/>
    </source>
</evidence>